<dbReference type="InterPro" id="IPR008928">
    <property type="entry name" value="6-hairpin_glycosidase_sf"/>
</dbReference>
<dbReference type="EMBL" id="CABHOF010000076">
    <property type="protein sequence ID" value="VUX66911.1"/>
    <property type="molecule type" value="Genomic_DNA"/>
</dbReference>
<dbReference type="AlphaFoldDB" id="A0A564WWT1"/>
<protein>
    <recommendedName>
        <fullName evidence="3">Metal-independent alpha-mannosidase</fullName>
    </recommendedName>
</protein>
<dbReference type="Proteomes" id="UP000366766">
    <property type="component" value="Unassembled WGS sequence"/>
</dbReference>
<keyword evidence="2" id="KW-1185">Reference proteome</keyword>
<proteinExistence type="predicted"/>
<reference evidence="1 2" key="1">
    <citation type="submission" date="2019-07" db="EMBL/GenBank/DDBJ databases">
        <authorList>
            <person name="Chang H.-W."/>
            <person name="Raman A."/>
            <person name="Venkatesh S."/>
            <person name="Gehrig J."/>
        </authorList>
    </citation>
    <scope>NUCLEOTIDE SEQUENCE [LARGE SCALE GENOMIC DNA]</scope>
    <source>
        <strain evidence="1">Blautia_wexlerae_LFYP_14</strain>
    </source>
</reference>
<dbReference type="Pfam" id="PF06824">
    <property type="entry name" value="Glyco_hydro_125"/>
    <property type="match status" value="1"/>
</dbReference>
<accession>A0A564WWT1</accession>
<dbReference type="InterPro" id="IPR012341">
    <property type="entry name" value="6hp_glycosidase-like_sf"/>
</dbReference>
<evidence type="ECO:0008006" key="3">
    <source>
        <dbReference type="Google" id="ProtNLM"/>
    </source>
</evidence>
<dbReference type="PANTHER" id="PTHR31047:SF0">
    <property type="entry name" value="MEIOTICALLY UP-REGULATED GENE 157 PROTEIN"/>
    <property type="match status" value="1"/>
</dbReference>
<organism evidence="1 2">
    <name type="scientific">Blautia wexlerae</name>
    <dbReference type="NCBI Taxonomy" id="418240"/>
    <lineage>
        <taxon>Bacteria</taxon>
        <taxon>Bacillati</taxon>
        <taxon>Bacillota</taxon>
        <taxon>Clostridia</taxon>
        <taxon>Lachnospirales</taxon>
        <taxon>Lachnospiraceae</taxon>
        <taxon>Blautia</taxon>
    </lineage>
</organism>
<dbReference type="InterPro" id="IPR008313">
    <property type="entry name" value="GH125"/>
</dbReference>
<dbReference type="PIRSF" id="PIRSF028846">
    <property type="entry name" value="UCP028846"/>
    <property type="match status" value="1"/>
</dbReference>
<sequence length="431" mass="49616">MKQIEKIPESIRNILDKVKTFFPENPQIYEIFKNCYTNTLNTAVHSMENDTVYVVTGDIPAMWLRDSAASLRPYLIPAKEDKNIADILVGVVHRQFLYICIDPYANAFNQKPNGNCWEKDETEMNDWLWERKYEVDSLCYPIQLAYLIWKNTGRTDQFDHTFVNGAWKILNVFRTEQYHEEKSAYRFIRRNTYYTDTLSRDGKGTHVKSGIGMTWSGFRPSDDACTYGYLVPSNMFAVVVLGYLEEIARLIVESSDLAKAAAELRKEIYDGIENFAITCKEGYGEVYAYEVDGYGQFNLMDDANVPSLLSMDYLGYEGKNPQVAENTRNLILSEANPFYYRGAKAEGIGSPHTPVEYIWHIALCMQGLTASTREEKKKMIDLAASTDGGKMLMHEGFCVKDDTQYTREWFAWANAMFSELVMDYCGYKIER</sequence>
<dbReference type="RefSeq" id="WP_008706048.1">
    <property type="nucleotide sequence ID" value="NZ_CABHOF010000076.1"/>
</dbReference>
<dbReference type="GO" id="GO:0005975">
    <property type="term" value="P:carbohydrate metabolic process"/>
    <property type="evidence" value="ECO:0007669"/>
    <property type="project" value="InterPro"/>
</dbReference>
<dbReference type="SUPFAM" id="SSF48208">
    <property type="entry name" value="Six-hairpin glycosidases"/>
    <property type="match status" value="1"/>
</dbReference>
<dbReference type="PANTHER" id="PTHR31047">
    <property type="entry name" value="MEIOTICALLY UP-REGULATED GENE 157 PROTEIN"/>
    <property type="match status" value="1"/>
</dbReference>
<dbReference type="SMART" id="SM01149">
    <property type="entry name" value="DUF1237"/>
    <property type="match status" value="1"/>
</dbReference>
<evidence type="ECO:0000313" key="2">
    <source>
        <dbReference type="Proteomes" id="UP000366766"/>
    </source>
</evidence>
<dbReference type="Gene3D" id="1.50.10.10">
    <property type="match status" value="1"/>
</dbReference>
<name>A0A564WWT1_9FIRM</name>
<gene>
    <name evidence="1" type="ORF">BWLFYP14_03187</name>
</gene>
<evidence type="ECO:0000313" key="1">
    <source>
        <dbReference type="EMBL" id="VUX66911.1"/>
    </source>
</evidence>